<dbReference type="EMBL" id="FTNU01000002">
    <property type="protein sequence ID" value="SIR80212.1"/>
    <property type="molecule type" value="Genomic_DNA"/>
</dbReference>
<dbReference type="CDD" id="cd13646">
    <property type="entry name" value="PBP2_EcHMBS_like"/>
    <property type="match status" value="1"/>
</dbReference>
<dbReference type="UniPathway" id="UPA00251">
    <property type="reaction ID" value="UER00319"/>
</dbReference>
<comment type="cofactor">
    <cofactor evidence="8">
        <name>dipyrromethane</name>
        <dbReference type="ChEBI" id="CHEBI:60342"/>
    </cofactor>
    <text evidence="8">Binds 1 dipyrromethane group covalently.</text>
</comment>
<dbReference type="GO" id="GO:0005737">
    <property type="term" value="C:cytoplasm"/>
    <property type="evidence" value="ECO:0007669"/>
    <property type="project" value="UniProtKB-UniRule"/>
</dbReference>
<reference evidence="12" key="1">
    <citation type="submission" date="2017-01" db="EMBL/GenBank/DDBJ databases">
        <authorList>
            <person name="Varghese N."/>
            <person name="Submissions S."/>
        </authorList>
    </citation>
    <scope>NUCLEOTIDE SEQUENCE [LARGE SCALE GENOMIC DNA]</scope>
    <source>
        <strain evidence="12">DSM 21768</strain>
    </source>
</reference>
<comment type="pathway">
    <text evidence="2">Porphyrin-containing compound metabolism; protoporphyrin-IX biosynthesis; coproporphyrinogen-III from 5-aminolevulinate: step 2/4.</text>
</comment>
<sequence>MNARTLTIATRQSPLALWQANFIKQALEALYPQLVVELLTMVTRGDKILDTPLAKIGGKGLFVKELEQALYDGRADIAVHSLKDVPMVLPDGLVLGAYCQRHAPTDAFVSNQYDSLQALPAGAVLGTSSLRRECQLRQARPDLSIKSLRGNVGTRLAKLDAGEYDAIILATSGLQRLGLDDRIRHELDDELCLPAVGQGALAIECRADDAAVLSLLAPLNHASTRLCVMAERAMNRTLQGGCQVPIAGFATIAGDKLSLRGRVGSLDGTVLLKSQNSIVLTGDDESAAENLGTAVAEDLLAQGADKILQAIYQDNA</sequence>
<dbReference type="PROSITE" id="PS00533">
    <property type="entry name" value="PORPHOBILINOGEN_DEAM"/>
    <property type="match status" value="1"/>
</dbReference>
<comment type="catalytic activity">
    <reaction evidence="7 8">
        <text>4 porphobilinogen + H2O = hydroxymethylbilane + 4 NH4(+)</text>
        <dbReference type="Rhea" id="RHEA:13185"/>
        <dbReference type="ChEBI" id="CHEBI:15377"/>
        <dbReference type="ChEBI" id="CHEBI:28938"/>
        <dbReference type="ChEBI" id="CHEBI:57845"/>
        <dbReference type="ChEBI" id="CHEBI:58126"/>
        <dbReference type="EC" id="2.5.1.61"/>
    </reaction>
</comment>
<evidence type="ECO:0000256" key="8">
    <source>
        <dbReference type="HAMAP-Rule" id="MF_00260"/>
    </source>
</evidence>
<evidence type="ECO:0000256" key="5">
    <source>
        <dbReference type="ARBA" id="ARBA00022679"/>
    </source>
</evidence>
<dbReference type="FunFam" id="3.30.160.40:FF:000002">
    <property type="entry name" value="Porphobilinogen deaminase"/>
    <property type="match status" value="1"/>
</dbReference>
<evidence type="ECO:0000256" key="6">
    <source>
        <dbReference type="ARBA" id="ARBA00023244"/>
    </source>
</evidence>
<organism evidence="11 12">
    <name type="scientific">Moraxella cuniculi DSM 21768</name>
    <dbReference type="NCBI Taxonomy" id="1122245"/>
    <lineage>
        <taxon>Bacteria</taxon>
        <taxon>Pseudomonadati</taxon>
        <taxon>Pseudomonadota</taxon>
        <taxon>Gammaproteobacteria</taxon>
        <taxon>Moraxellales</taxon>
        <taxon>Moraxellaceae</taxon>
        <taxon>Moraxella</taxon>
    </lineage>
</organism>
<comment type="function">
    <text evidence="1 8">Tetrapolymerization of the monopyrrole PBG into the hydroxymethylbilane pre-uroporphyrinogen in several discrete steps.</text>
</comment>
<comment type="subunit">
    <text evidence="4 8">Monomer.</text>
</comment>
<dbReference type="STRING" id="34061.B0189_02840"/>
<dbReference type="PIRSF" id="PIRSF001438">
    <property type="entry name" value="4pyrrol_synth_OHMeBilane_synth"/>
    <property type="match status" value="1"/>
</dbReference>
<gene>
    <name evidence="8" type="primary">hemC</name>
    <name evidence="11" type="ORF">SAMN02745664_102181</name>
</gene>
<dbReference type="NCBIfam" id="TIGR00212">
    <property type="entry name" value="hemC"/>
    <property type="match status" value="1"/>
</dbReference>
<comment type="similarity">
    <text evidence="3 8">Belongs to the HMBS family.</text>
</comment>
<dbReference type="GO" id="GO:0004418">
    <property type="term" value="F:hydroxymethylbilane synthase activity"/>
    <property type="evidence" value="ECO:0007669"/>
    <property type="project" value="UniProtKB-UniRule"/>
</dbReference>
<dbReference type="SUPFAM" id="SSF53850">
    <property type="entry name" value="Periplasmic binding protein-like II"/>
    <property type="match status" value="1"/>
</dbReference>
<dbReference type="InterPro" id="IPR036803">
    <property type="entry name" value="Porphobilinogen_deaminase_C_sf"/>
</dbReference>
<protein>
    <recommendedName>
        <fullName evidence="8">Porphobilinogen deaminase</fullName>
        <shortName evidence="8">PBG</shortName>
        <ecNumber evidence="8">2.5.1.61</ecNumber>
    </recommendedName>
    <alternativeName>
        <fullName evidence="8">Hydroxymethylbilane synthase</fullName>
        <shortName evidence="8">HMBS</shortName>
    </alternativeName>
    <alternativeName>
        <fullName evidence="8">Pre-uroporphyrinogen synthase</fullName>
    </alternativeName>
</protein>
<dbReference type="Gene3D" id="3.30.160.40">
    <property type="entry name" value="Porphobilinogen deaminase, C-terminal domain"/>
    <property type="match status" value="1"/>
</dbReference>
<dbReference type="SUPFAM" id="SSF54782">
    <property type="entry name" value="Porphobilinogen deaminase (hydroxymethylbilane synthase), C-terminal domain"/>
    <property type="match status" value="1"/>
</dbReference>
<comment type="miscellaneous">
    <text evidence="8">The porphobilinogen subunits are added to the dipyrromethane group.</text>
</comment>
<keyword evidence="6 8" id="KW-0627">Porphyrin biosynthesis</keyword>
<dbReference type="Pfam" id="PF01379">
    <property type="entry name" value="Porphobil_deam"/>
    <property type="match status" value="1"/>
</dbReference>
<evidence type="ECO:0000256" key="2">
    <source>
        <dbReference type="ARBA" id="ARBA00004735"/>
    </source>
</evidence>
<dbReference type="InterPro" id="IPR000860">
    <property type="entry name" value="HemC"/>
</dbReference>
<evidence type="ECO:0000313" key="12">
    <source>
        <dbReference type="Proteomes" id="UP000187495"/>
    </source>
</evidence>
<dbReference type="FunFam" id="3.40.190.10:FF:000004">
    <property type="entry name" value="Porphobilinogen deaminase"/>
    <property type="match status" value="1"/>
</dbReference>
<dbReference type="Pfam" id="PF03900">
    <property type="entry name" value="Porphobil_deamC"/>
    <property type="match status" value="1"/>
</dbReference>
<accession>A0A1N7DWJ2</accession>
<name>A0A1N7DWJ2_9GAMM</name>
<dbReference type="InterPro" id="IPR022418">
    <property type="entry name" value="Porphobilinogen_deaminase_C"/>
</dbReference>
<evidence type="ECO:0000256" key="7">
    <source>
        <dbReference type="ARBA" id="ARBA00048169"/>
    </source>
</evidence>
<dbReference type="Proteomes" id="UP000187495">
    <property type="component" value="Unassembled WGS sequence"/>
</dbReference>
<dbReference type="InterPro" id="IPR022417">
    <property type="entry name" value="Porphobilin_deaminase_N"/>
</dbReference>
<feature type="domain" description="Porphobilinogen deaminase N-terminal" evidence="9">
    <location>
        <begin position="6"/>
        <end position="212"/>
    </location>
</feature>
<evidence type="ECO:0000313" key="11">
    <source>
        <dbReference type="EMBL" id="SIR80212.1"/>
    </source>
</evidence>
<dbReference type="PANTHER" id="PTHR11557">
    <property type="entry name" value="PORPHOBILINOGEN DEAMINASE"/>
    <property type="match status" value="1"/>
</dbReference>
<dbReference type="EC" id="2.5.1.61" evidence="8"/>
<dbReference type="RefSeq" id="WP_076554654.1">
    <property type="nucleotide sequence ID" value="NZ_FTNU01000002.1"/>
</dbReference>
<evidence type="ECO:0000256" key="4">
    <source>
        <dbReference type="ARBA" id="ARBA00011245"/>
    </source>
</evidence>
<dbReference type="PANTHER" id="PTHR11557:SF0">
    <property type="entry name" value="PORPHOBILINOGEN DEAMINASE"/>
    <property type="match status" value="1"/>
</dbReference>
<feature type="modified residue" description="S-(dipyrrolylmethanemethyl)cysteine" evidence="8">
    <location>
        <position position="242"/>
    </location>
</feature>
<evidence type="ECO:0000259" key="10">
    <source>
        <dbReference type="Pfam" id="PF03900"/>
    </source>
</evidence>
<evidence type="ECO:0000259" key="9">
    <source>
        <dbReference type="Pfam" id="PF01379"/>
    </source>
</evidence>
<dbReference type="HAMAP" id="MF_00260">
    <property type="entry name" value="Porphobil_deam"/>
    <property type="match status" value="1"/>
</dbReference>
<dbReference type="GO" id="GO:0006782">
    <property type="term" value="P:protoporphyrinogen IX biosynthetic process"/>
    <property type="evidence" value="ECO:0007669"/>
    <property type="project" value="UniProtKB-UniRule"/>
</dbReference>
<dbReference type="PRINTS" id="PR00151">
    <property type="entry name" value="PORPHBDMNASE"/>
</dbReference>
<dbReference type="AlphaFoldDB" id="A0A1N7DWJ2"/>
<keyword evidence="5 8" id="KW-0808">Transferase</keyword>
<evidence type="ECO:0000256" key="3">
    <source>
        <dbReference type="ARBA" id="ARBA00005638"/>
    </source>
</evidence>
<dbReference type="FunFam" id="3.40.190.10:FF:000005">
    <property type="entry name" value="Porphobilinogen deaminase"/>
    <property type="match status" value="1"/>
</dbReference>
<dbReference type="Gene3D" id="3.40.190.10">
    <property type="entry name" value="Periplasmic binding protein-like II"/>
    <property type="match status" value="2"/>
</dbReference>
<keyword evidence="12" id="KW-1185">Reference proteome</keyword>
<proteinExistence type="inferred from homology"/>
<feature type="domain" description="Porphobilinogen deaminase C-terminal" evidence="10">
    <location>
        <begin position="226"/>
        <end position="300"/>
    </location>
</feature>
<dbReference type="InterPro" id="IPR022419">
    <property type="entry name" value="Porphobilin_deaminase_cofac_BS"/>
</dbReference>
<evidence type="ECO:0000256" key="1">
    <source>
        <dbReference type="ARBA" id="ARBA00002869"/>
    </source>
</evidence>